<dbReference type="NCBIfam" id="TIGR04183">
    <property type="entry name" value="Por_Secre_tail"/>
    <property type="match status" value="1"/>
</dbReference>
<dbReference type="CDD" id="cd04842">
    <property type="entry name" value="Peptidases_S8_Kp43_protease"/>
    <property type="match status" value="1"/>
</dbReference>
<dbReference type="InterPro" id="IPR034058">
    <property type="entry name" value="TagA/B/C/D_pept_dom"/>
</dbReference>
<dbReference type="InterPro" id="IPR000209">
    <property type="entry name" value="Peptidase_S8/S53_dom"/>
</dbReference>
<keyword evidence="4 5" id="KW-0720">Serine protease</keyword>
<comment type="similarity">
    <text evidence="1 5">Belongs to the peptidase S8 family.</text>
</comment>
<dbReference type="PROSITE" id="PS00138">
    <property type="entry name" value="SUBTILASE_SER"/>
    <property type="match status" value="1"/>
</dbReference>
<dbReference type="Gene3D" id="3.40.50.200">
    <property type="entry name" value="Peptidase S8/S53 domain"/>
    <property type="match status" value="1"/>
</dbReference>
<evidence type="ECO:0000259" key="7">
    <source>
        <dbReference type="Pfam" id="PF00082"/>
    </source>
</evidence>
<feature type="compositionally biased region" description="Polar residues" evidence="6">
    <location>
        <begin position="979"/>
        <end position="999"/>
    </location>
</feature>
<proteinExistence type="inferred from homology"/>
<name>A0A368JNQ4_9BACT</name>
<evidence type="ECO:0000256" key="4">
    <source>
        <dbReference type="ARBA" id="ARBA00022825"/>
    </source>
</evidence>
<dbReference type="SUPFAM" id="SSF52743">
    <property type="entry name" value="Subtilisin-like"/>
    <property type="match status" value="1"/>
</dbReference>
<evidence type="ECO:0000256" key="5">
    <source>
        <dbReference type="PROSITE-ProRule" id="PRU01240"/>
    </source>
</evidence>
<dbReference type="PROSITE" id="PS51892">
    <property type="entry name" value="SUBTILASE"/>
    <property type="match status" value="1"/>
</dbReference>
<dbReference type="GO" id="GO:0004252">
    <property type="term" value="F:serine-type endopeptidase activity"/>
    <property type="evidence" value="ECO:0007669"/>
    <property type="project" value="UniProtKB-UniRule"/>
</dbReference>
<keyword evidence="11" id="KW-1185">Reference proteome</keyword>
<dbReference type="RefSeq" id="WP_114406471.1">
    <property type="nucleotide sequence ID" value="NZ_QOWE01000009.1"/>
</dbReference>
<reference evidence="10 11" key="1">
    <citation type="submission" date="2018-07" db="EMBL/GenBank/DDBJ databases">
        <title>Genome analysis of Larkinella rosea.</title>
        <authorList>
            <person name="Zhou Z."/>
            <person name="Wang G."/>
        </authorList>
    </citation>
    <scope>NUCLEOTIDE SEQUENCE [LARGE SCALE GENOMIC DNA]</scope>
    <source>
        <strain evidence="11">zzj9</strain>
    </source>
</reference>
<keyword evidence="3 5" id="KW-0378">Hydrolase</keyword>
<dbReference type="Pfam" id="PF18962">
    <property type="entry name" value="Por_Secre_tail"/>
    <property type="match status" value="1"/>
</dbReference>
<evidence type="ECO:0000259" key="9">
    <source>
        <dbReference type="Pfam" id="PF20009"/>
    </source>
</evidence>
<dbReference type="Gene3D" id="2.60.120.380">
    <property type="match status" value="1"/>
</dbReference>
<dbReference type="PANTHER" id="PTHR43399">
    <property type="entry name" value="SUBTILISIN-RELATED"/>
    <property type="match status" value="1"/>
</dbReference>
<dbReference type="Pfam" id="PF00082">
    <property type="entry name" value="Peptidase_S8"/>
    <property type="match status" value="1"/>
</dbReference>
<dbReference type="Pfam" id="PF20009">
    <property type="entry name" value="GEVED"/>
    <property type="match status" value="1"/>
</dbReference>
<feature type="region of interest" description="Disordered" evidence="6">
    <location>
        <begin position="979"/>
        <end position="1006"/>
    </location>
</feature>
<dbReference type="PANTHER" id="PTHR43399:SF4">
    <property type="entry name" value="CELL WALL-ASSOCIATED PROTEASE"/>
    <property type="match status" value="1"/>
</dbReference>
<feature type="domain" description="GEVED" evidence="9">
    <location>
        <begin position="653"/>
        <end position="730"/>
    </location>
</feature>
<feature type="domain" description="Secretion system C-terminal sorting" evidence="8">
    <location>
        <begin position="1256"/>
        <end position="1330"/>
    </location>
</feature>
<dbReference type="SUPFAM" id="SSF49785">
    <property type="entry name" value="Galactose-binding domain-like"/>
    <property type="match status" value="1"/>
</dbReference>
<dbReference type="InterPro" id="IPR036852">
    <property type="entry name" value="Peptidase_S8/S53_dom_sf"/>
</dbReference>
<dbReference type="InterPro" id="IPR051048">
    <property type="entry name" value="Peptidase_S8/S53_subtilisin"/>
</dbReference>
<evidence type="ECO:0000313" key="10">
    <source>
        <dbReference type="EMBL" id="RCR69300.1"/>
    </source>
</evidence>
<dbReference type="InterPro" id="IPR013783">
    <property type="entry name" value="Ig-like_fold"/>
</dbReference>
<evidence type="ECO:0000256" key="3">
    <source>
        <dbReference type="ARBA" id="ARBA00022801"/>
    </source>
</evidence>
<sequence>MASRFRFLWIGLLVGMALGANAQKPLYNRQQRSVLNQLSQGLQQNRRPAYLRAVEIAQKRKIPLRQERSDGTVMLLHGVDEHNNLLFKATNSATRAGNTTRTSSLYTGGSLGLNLSGTSAAVRDKLGIWDGGKVRLTHAELTGRVTQVDSSGAISNHPTHVAGIMIGAGVNDRAQGMAFGANLKAYDFSNDDAEIAAAAADLLLSNHSYNIQAGWVFNADRAGDVKWEWWGDTTVNALDDYKFGIYNSGARDLDRIAVAAPYYLLVKSAGNTHGQNGPGANEPYWLVNRNAASRTPRNNQNGYDQISTDCNAKNILSVGAVSSIATEYAQPSDVRLAGFSSWGPTDDGRIKPDLVGVGVSVLAAGSANDNAYATLSGTSMAAPNVSGSLLLLQEYYSQSHNGQLMRSSTLKGLALHTANEAGDAPGPDYRFGWGLLNVEKAARVIANTDKSHLLEERTLNQGERQTVQIVASGRGPLVVTICWTDPAGTSLGASVTNFNNRSPRLVNDLDIRVADGSQTLLPWVLDPANPANPATRGDNLRDNVEQILIADAIPGKTYTLTISHKNSLANGRQDFGLIVSGTGGKAYCASAATSAGAANIDRVRFGTIDQAGRDGCQSYSDFSSVITNVSIGQQLPLNITLGSCGENRQTVTRAFIDWNLDGDFDDADELVATSGVLTTTATFSTTVTVPGGLVEGQSTRLRIVTVETSDASAVQACGNYANGETQDYLVRFVRPQSDVGISALVSPQNGFCSQSEIQVAVTVRNYGSTEQRNIPVTVQILAPFGAAVANLSDTLRVALGPSQEARLVLRGLAEFRTTTAYRFTVQTRLPADQNAANDQLVGILTTSAAITEQGSFSVSACDNSAVSLRNTGSGTAFWYDAPTGGNLIGAGNQATALSQPASGIYYAALNQFAGTFGPTTKQAFGGGTYSGNFGPQPVISTQVPIVLESARLYIGSAGRITFTVQKPDGAFVSSVTLDVTPTRSPNTPVGTPPSGQQSDDPTDPGANYLLNLSIPEAGNYTIGIAYEDGATIFRSNVGVTGFPFQIPGVISLKGSLFNGDTLTNAYYYFYNLRVKAAGCPASERVAVTPKPGSAVVAVVTPDGATDICRGSSVVLRAQNVAGYAYQWLLNGQAISAATSATLSVAAAGSYSVRVSGECPTATSAAVVVTVKDPQAPVITRDGYTLRSNATTGNQWLLNGVPIAGATQQLYTATQSGRYSVRANANGCAELVSAEITLDVITSVNPPVSSGMSLRVSPNPASRQVTVAFVPESVKSRTYRFTLVDVRGIALRSALLTRTATDYSGNIDVSTLPPGLFFVLIQDEDGQTVRRSKLLKE</sequence>
<evidence type="ECO:0000256" key="2">
    <source>
        <dbReference type="ARBA" id="ARBA00022670"/>
    </source>
</evidence>
<dbReference type="InterPro" id="IPR023828">
    <property type="entry name" value="Peptidase_S8_Ser-AS"/>
</dbReference>
<dbReference type="EMBL" id="QOWE01000009">
    <property type="protein sequence ID" value="RCR69300.1"/>
    <property type="molecule type" value="Genomic_DNA"/>
</dbReference>
<accession>A0A368JNQ4</accession>
<feature type="active site" description="Charge relay system" evidence="5">
    <location>
        <position position="157"/>
    </location>
</feature>
<dbReference type="Proteomes" id="UP000253383">
    <property type="component" value="Unassembled WGS sequence"/>
</dbReference>
<organism evidence="10 11">
    <name type="scientific">Larkinella punicea</name>
    <dbReference type="NCBI Taxonomy" id="2315727"/>
    <lineage>
        <taxon>Bacteria</taxon>
        <taxon>Pseudomonadati</taxon>
        <taxon>Bacteroidota</taxon>
        <taxon>Cytophagia</taxon>
        <taxon>Cytophagales</taxon>
        <taxon>Spirosomataceae</taxon>
        <taxon>Larkinella</taxon>
    </lineage>
</organism>
<dbReference type="GO" id="GO:0006508">
    <property type="term" value="P:proteolysis"/>
    <property type="evidence" value="ECO:0007669"/>
    <property type="project" value="UniProtKB-KW"/>
</dbReference>
<dbReference type="Gene3D" id="2.60.40.10">
    <property type="entry name" value="Immunoglobulins"/>
    <property type="match status" value="1"/>
</dbReference>
<feature type="domain" description="Peptidase S8/S53" evidence="7">
    <location>
        <begin position="148"/>
        <end position="434"/>
    </location>
</feature>
<dbReference type="InterPro" id="IPR026444">
    <property type="entry name" value="Secre_tail"/>
</dbReference>
<protein>
    <submittedName>
        <fullName evidence="10">T9SS C-terminal target domain-containing protein</fullName>
    </submittedName>
</protein>
<feature type="active site" description="Charge relay system" evidence="5">
    <location>
        <position position="379"/>
    </location>
</feature>
<dbReference type="OrthoDB" id="9792152at2"/>
<dbReference type="InterPro" id="IPR045474">
    <property type="entry name" value="GEVED"/>
</dbReference>
<evidence type="ECO:0000256" key="1">
    <source>
        <dbReference type="ARBA" id="ARBA00011073"/>
    </source>
</evidence>
<keyword evidence="2 5" id="KW-0645">Protease</keyword>
<comment type="caution">
    <text evidence="10">The sequence shown here is derived from an EMBL/GenBank/DDBJ whole genome shotgun (WGS) entry which is preliminary data.</text>
</comment>
<evidence type="ECO:0000313" key="11">
    <source>
        <dbReference type="Proteomes" id="UP000253383"/>
    </source>
</evidence>
<evidence type="ECO:0000259" key="8">
    <source>
        <dbReference type="Pfam" id="PF18962"/>
    </source>
</evidence>
<feature type="active site" description="Charge relay system" evidence="5">
    <location>
        <position position="130"/>
    </location>
</feature>
<evidence type="ECO:0000256" key="6">
    <source>
        <dbReference type="SAM" id="MobiDB-lite"/>
    </source>
</evidence>
<gene>
    <name evidence="10" type="ORF">DUE52_13180</name>
</gene>
<dbReference type="InterPro" id="IPR008979">
    <property type="entry name" value="Galactose-bd-like_sf"/>
</dbReference>